<dbReference type="Pfam" id="PF18073">
    <property type="entry name" value="Zn_ribbon_LapB"/>
    <property type="match status" value="1"/>
</dbReference>
<dbReference type="Gene3D" id="1.25.40.10">
    <property type="entry name" value="Tetratricopeptide repeat domain"/>
    <property type="match status" value="1"/>
</dbReference>
<proteinExistence type="predicted"/>
<dbReference type="AlphaFoldDB" id="A0A160T9P7"/>
<dbReference type="EMBL" id="CZQC01000012">
    <property type="protein sequence ID" value="CUS40361.1"/>
    <property type="molecule type" value="Genomic_DNA"/>
</dbReference>
<keyword evidence="3" id="KW-0346">Stress response</keyword>
<dbReference type="InterPro" id="IPR019734">
    <property type="entry name" value="TPR_rpt"/>
</dbReference>
<dbReference type="GO" id="GO:0046872">
    <property type="term" value="F:metal ion binding"/>
    <property type="evidence" value="ECO:0007669"/>
    <property type="project" value="UniProtKB-KW"/>
</dbReference>
<feature type="domain" description="LapB rubredoxin metal binding" evidence="2">
    <location>
        <begin position="353"/>
        <end position="378"/>
    </location>
</feature>
<keyword evidence="1" id="KW-0479">Metal-binding</keyword>
<dbReference type="SMART" id="SM00028">
    <property type="entry name" value="TPR"/>
    <property type="match status" value="2"/>
</dbReference>
<dbReference type="SUPFAM" id="SSF48452">
    <property type="entry name" value="TPR-like"/>
    <property type="match status" value="1"/>
</dbReference>
<accession>A0A160T9P7</accession>
<evidence type="ECO:0000256" key="1">
    <source>
        <dbReference type="ARBA" id="ARBA00022723"/>
    </source>
</evidence>
<gene>
    <name evidence="3" type="ORF">MGWOODY_Tha2702</name>
</gene>
<sequence>MMDSALVYILLLTGVALGWTFGYRFAQQGKKSEKPDWIPSIEYLLAESNDASLAKLLNVDQIDDDAIDLFLKLGRSLREKGEADRAIHLHQALFARADLPRSTLHLLELELALDYSCAGLLDRAEKLYVELLESKGRVHEQASRYLVELLEEEGEWQRIFDLHKQRKFASLDLLDRRISHAVCELAERAVARGDYLETQNLCRQALKIDSRCARAFVVLADMAYHQGEYREAIRCYLKAVDLDDQALVRILDRLVLAFKAVDDSKGLKEHLQRHWNLTHYVPALIATMESLASEEGPNQAIPQLLAELKNHPSNQGFFALVELVVQHRQQLDKSQLLVIYDILRRIVASEPKFVCTNCGFKAKEPHWRCPSCKNWSTVTAFVPAPPMAKLDL</sequence>
<dbReference type="Pfam" id="PF13432">
    <property type="entry name" value="TPR_16"/>
    <property type="match status" value="1"/>
</dbReference>
<reference evidence="3" key="1">
    <citation type="submission" date="2015-10" db="EMBL/GenBank/DDBJ databases">
        <authorList>
            <person name="Gilbert D.G."/>
        </authorList>
    </citation>
    <scope>NUCLEOTIDE SEQUENCE</scope>
</reference>
<evidence type="ECO:0000313" key="3">
    <source>
        <dbReference type="EMBL" id="CUS40361.1"/>
    </source>
</evidence>
<dbReference type="InterPro" id="IPR041166">
    <property type="entry name" value="Rubredoxin_2"/>
</dbReference>
<evidence type="ECO:0000259" key="2">
    <source>
        <dbReference type="Pfam" id="PF18073"/>
    </source>
</evidence>
<dbReference type="PROSITE" id="PS50005">
    <property type="entry name" value="TPR"/>
    <property type="match status" value="1"/>
</dbReference>
<organism evidence="3">
    <name type="scientific">hydrothermal vent metagenome</name>
    <dbReference type="NCBI Taxonomy" id="652676"/>
    <lineage>
        <taxon>unclassified sequences</taxon>
        <taxon>metagenomes</taxon>
        <taxon>ecological metagenomes</taxon>
    </lineage>
</organism>
<protein>
    <submittedName>
        <fullName evidence="3">Heat shock (Predicted periplasmic) protein YciM</fullName>
    </submittedName>
</protein>
<name>A0A160T9P7_9ZZZZ</name>
<dbReference type="InterPro" id="IPR011990">
    <property type="entry name" value="TPR-like_helical_dom_sf"/>
</dbReference>